<dbReference type="SUPFAM" id="SSF110296">
    <property type="entry name" value="Oligoxyloglucan reducing end-specific cellobiohydrolase"/>
    <property type="match status" value="1"/>
</dbReference>
<gene>
    <name evidence="2" type="ORF">ACFQ2V_09450</name>
</gene>
<evidence type="ECO:0008006" key="4">
    <source>
        <dbReference type="Google" id="ProtNLM"/>
    </source>
</evidence>
<accession>A0ABW3MUZ7</accession>
<organism evidence="2 3">
    <name type="scientific">Terrabacter terrigena</name>
    <dbReference type="NCBI Taxonomy" id="574718"/>
    <lineage>
        <taxon>Bacteria</taxon>
        <taxon>Bacillati</taxon>
        <taxon>Actinomycetota</taxon>
        <taxon>Actinomycetes</taxon>
        <taxon>Micrococcales</taxon>
        <taxon>Intrasporangiaceae</taxon>
        <taxon>Terrabacter</taxon>
    </lineage>
</organism>
<evidence type="ECO:0000256" key="1">
    <source>
        <dbReference type="SAM" id="MobiDB-lite"/>
    </source>
</evidence>
<comment type="caution">
    <text evidence="2">The sequence shown here is derived from an EMBL/GenBank/DDBJ whole genome shotgun (WGS) entry which is preliminary data.</text>
</comment>
<sequence length="312" mass="31451">MIRWLSDNSAGRLALAGLLALLVVDAFLVAFAFRPDTAGAAPPTSAAATSIGTELPTAEPTRRSTAEPVSEVVVAASATRAWRATLGTCTDGGASIQMTTDGGKTWVSRKAPTGALGRVQPVGEEGRGFVVAARTGCAVGEYPTDDDGVTWRGPRAVDGGWSRAPAGASPQTVITPQQAASRPCGNATVVDLARASASSAFALCAGGQVMRSTDGGARWSQAAAVDGALALSVRSEKGGATAYVARLTAQCSGVELARLAGRTASKVACVETDADVTGGRVSVSVVESAGWLTVAGSTWRADAGLSTWRATA</sequence>
<dbReference type="Gene3D" id="2.130.10.10">
    <property type="entry name" value="YVTN repeat-like/Quinoprotein amine dehydrogenase"/>
    <property type="match status" value="1"/>
</dbReference>
<dbReference type="RefSeq" id="WP_386052430.1">
    <property type="nucleotide sequence ID" value="NZ_JBHTKH010000005.1"/>
</dbReference>
<proteinExistence type="predicted"/>
<dbReference type="InterPro" id="IPR015943">
    <property type="entry name" value="WD40/YVTN_repeat-like_dom_sf"/>
</dbReference>
<reference evidence="3" key="1">
    <citation type="journal article" date="2019" name="Int. J. Syst. Evol. Microbiol.">
        <title>The Global Catalogue of Microorganisms (GCM) 10K type strain sequencing project: providing services to taxonomists for standard genome sequencing and annotation.</title>
        <authorList>
            <consortium name="The Broad Institute Genomics Platform"/>
            <consortium name="The Broad Institute Genome Sequencing Center for Infectious Disease"/>
            <person name="Wu L."/>
            <person name="Ma J."/>
        </authorList>
    </citation>
    <scope>NUCLEOTIDE SEQUENCE [LARGE SCALE GENOMIC DNA]</scope>
    <source>
        <strain evidence="3">CCUG 57508</strain>
    </source>
</reference>
<keyword evidence="3" id="KW-1185">Reference proteome</keyword>
<evidence type="ECO:0000313" key="2">
    <source>
        <dbReference type="EMBL" id="MFD1054527.1"/>
    </source>
</evidence>
<feature type="compositionally biased region" description="Low complexity" evidence="1">
    <location>
        <begin position="39"/>
        <end position="53"/>
    </location>
</feature>
<evidence type="ECO:0000313" key="3">
    <source>
        <dbReference type="Proteomes" id="UP001597046"/>
    </source>
</evidence>
<dbReference type="Proteomes" id="UP001597046">
    <property type="component" value="Unassembled WGS sequence"/>
</dbReference>
<dbReference type="EMBL" id="JBHTKH010000005">
    <property type="protein sequence ID" value="MFD1054527.1"/>
    <property type="molecule type" value="Genomic_DNA"/>
</dbReference>
<feature type="region of interest" description="Disordered" evidence="1">
    <location>
        <begin position="39"/>
        <end position="67"/>
    </location>
</feature>
<name>A0ABW3MUZ7_9MICO</name>
<protein>
    <recommendedName>
        <fullName evidence="4">Photosynthesis system II assembly factor Ycf48/Hcf136-like domain-containing protein</fullName>
    </recommendedName>
</protein>